<evidence type="ECO:0000256" key="12">
    <source>
        <dbReference type="HAMAP-Rule" id="MF_01576"/>
    </source>
</evidence>
<dbReference type="InterPro" id="IPR046346">
    <property type="entry name" value="Aminoacid_DH-like_N_sf"/>
</dbReference>
<evidence type="ECO:0000256" key="5">
    <source>
        <dbReference type="ARBA" id="ARBA00022755"/>
    </source>
</evidence>
<proteinExistence type="inferred from homology"/>
<feature type="binding site" evidence="12">
    <location>
        <position position="233"/>
    </location>
    <ligand>
        <name>NADP(+)</name>
        <dbReference type="ChEBI" id="CHEBI:58349"/>
    </ligand>
</feature>
<keyword evidence="7 12" id="KW-0521">NADP</keyword>
<evidence type="ECO:0000313" key="15">
    <source>
        <dbReference type="EMBL" id="MBO8457655.1"/>
    </source>
</evidence>
<comment type="caution">
    <text evidence="15">The sequence shown here is derived from an EMBL/GenBank/DDBJ whole genome shotgun (WGS) entry which is preliminary data.</text>
</comment>
<dbReference type="EMBL" id="JADIMM010000071">
    <property type="protein sequence ID" value="MBO8457655.1"/>
    <property type="molecule type" value="Genomic_DNA"/>
</dbReference>
<dbReference type="GO" id="GO:0000105">
    <property type="term" value="P:L-histidine biosynthetic process"/>
    <property type="evidence" value="ECO:0007669"/>
    <property type="project" value="UniProtKB-KW"/>
</dbReference>
<evidence type="ECO:0000256" key="7">
    <source>
        <dbReference type="ARBA" id="ARBA00022857"/>
    </source>
</evidence>
<dbReference type="SUPFAM" id="SSF51735">
    <property type="entry name" value="NAD(P)-binding Rossmann-fold domains"/>
    <property type="match status" value="1"/>
</dbReference>
<dbReference type="InterPro" id="IPR020867">
    <property type="entry name" value="THF_DH/CycHdrlase_CS"/>
</dbReference>
<dbReference type="FunFam" id="3.40.50.10860:FF:000005">
    <property type="entry name" value="C-1-tetrahydrofolate synthase, cytoplasmic, putative"/>
    <property type="match status" value="1"/>
</dbReference>
<evidence type="ECO:0000256" key="4">
    <source>
        <dbReference type="ARBA" id="ARBA00022605"/>
    </source>
</evidence>
<dbReference type="FunFam" id="3.40.50.720:FF:000006">
    <property type="entry name" value="Bifunctional protein FolD"/>
    <property type="match status" value="1"/>
</dbReference>
<comment type="catalytic activity">
    <reaction evidence="12">
        <text>(6R)-5,10-methenyltetrahydrofolate + H2O = (6R)-10-formyltetrahydrofolate + H(+)</text>
        <dbReference type="Rhea" id="RHEA:23700"/>
        <dbReference type="ChEBI" id="CHEBI:15377"/>
        <dbReference type="ChEBI" id="CHEBI:15378"/>
        <dbReference type="ChEBI" id="CHEBI:57455"/>
        <dbReference type="ChEBI" id="CHEBI:195366"/>
        <dbReference type="EC" id="3.5.4.9"/>
    </reaction>
</comment>
<feature type="binding site" evidence="12">
    <location>
        <begin position="165"/>
        <end position="167"/>
    </location>
    <ligand>
        <name>NADP(+)</name>
        <dbReference type="ChEBI" id="CHEBI:58349"/>
    </ligand>
</feature>
<dbReference type="GO" id="GO:0004477">
    <property type="term" value="F:methenyltetrahydrofolate cyclohydrolase activity"/>
    <property type="evidence" value="ECO:0007669"/>
    <property type="project" value="UniProtKB-UniRule"/>
</dbReference>
<keyword evidence="9 12" id="KW-0368">Histidine biosynthesis</keyword>
<comment type="catalytic activity">
    <reaction evidence="12">
        <text>(6R)-5,10-methylene-5,6,7,8-tetrahydrofolate + NADP(+) = (6R)-5,10-methenyltetrahydrofolate + NADPH</text>
        <dbReference type="Rhea" id="RHEA:22812"/>
        <dbReference type="ChEBI" id="CHEBI:15636"/>
        <dbReference type="ChEBI" id="CHEBI:57455"/>
        <dbReference type="ChEBI" id="CHEBI:57783"/>
        <dbReference type="ChEBI" id="CHEBI:58349"/>
        <dbReference type="EC" id="1.5.1.5"/>
    </reaction>
</comment>
<dbReference type="EC" id="1.5.1.5" evidence="12"/>
<dbReference type="InterPro" id="IPR000672">
    <property type="entry name" value="THF_DH/CycHdrlase"/>
</dbReference>
<comment type="pathway">
    <text evidence="1 12">One-carbon metabolism; tetrahydrofolate interconversion.</text>
</comment>
<reference evidence="15" key="2">
    <citation type="journal article" date="2021" name="PeerJ">
        <title>Extensive microbial diversity within the chicken gut microbiome revealed by metagenomics and culture.</title>
        <authorList>
            <person name="Gilroy R."/>
            <person name="Ravi A."/>
            <person name="Getino M."/>
            <person name="Pursley I."/>
            <person name="Horton D.L."/>
            <person name="Alikhan N.F."/>
            <person name="Baker D."/>
            <person name="Gharbi K."/>
            <person name="Hall N."/>
            <person name="Watson M."/>
            <person name="Adriaenssens E.M."/>
            <person name="Foster-Nyarko E."/>
            <person name="Jarju S."/>
            <person name="Secka A."/>
            <person name="Antonio M."/>
            <person name="Oren A."/>
            <person name="Chaudhuri R.R."/>
            <person name="La Ragione R."/>
            <person name="Hildebrand F."/>
            <person name="Pallen M.J."/>
        </authorList>
    </citation>
    <scope>NUCLEOTIDE SEQUENCE</scope>
    <source>
        <strain evidence="15">10532</strain>
    </source>
</reference>
<evidence type="ECO:0000256" key="9">
    <source>
        <dbReference type="ARBA" id="ARBA00023102"/>
    </source>
</evidence>
<dbReference type="InterPro" id="IPR020631">
    <property type="entry name" value="THF_DH/CycHdrlase_NAD-bd_dom"/>
</dbReference>
<dbReference type="GO" id="GO:0004488">
    <property type="term" value="F:methylenetetrahydrofolate dehydrogenase (NADP+) activity"/>
    <property type="evidence" value="ECO:0007669"/>
    <property type="project" value="UniProtKB-UniRule"/>
</dbReference>
<evidence type="ECO:0000256" key="6">
    <source>
        <dbReference type="ARBA" id="ARBA00022801"/>
    </source>
</evidence>
<evidence type="ECO:0000259" key="13">
    <source>
        <dbReference type="Pfam" id="PF00763"/>
    </source>
</evidence>
<keyword evidence="11 12" id="KW-0511">Multifunctional enzyme</keyword>
<dbReference type="AlphaFoldDB" id="A0A9D9N2D9"/>
<keyword evidence="8 12" id="KW-0560">Oxidoreductase</keyword>
<accession>A0A9D9N2D9</accession>
<keyword evidence="6 12" id="KW-0378">Hydrolase</keyword>
<keyword evidence="10 12" id="KW-0486">Methionine biosynthesis</keyword>
<dbReference type="PROSITE" id="PS00767">
    <property type="entry name" value="THF_DHG_CYH_2"/>
    <property type="match status" value="1"/>
</dbReference>
<dbReference type="InterPro" id="IPR020630">
    <property type="entry name" value="THF_DH/CycHdrlase_cat_dom"/>
</dbReference>
<dbReference type="Pfam" id="PF00763">
    <property type="entry name" value="THF_DHG_CYH"/>
    <property type="match status" value="1"/>
</dbReference>
<comment type="function">
    <text evidence="12">Catalyzes the oxidation of 5,10-methylenetetrahydrofolate to 5,10-methenyltetrahydrofolate and then the hydrolysis of 5,10-methenyltetrahydrofolate to 10-formyltetrahydrofolate.</text>
</comment>
<gene>
    <name evidence="12 15" type="primary">folD</name>
    <name evidence="15" type="ORF">IAA81_05440</name>
</gene>
<evidence type="ECO:0000256" key="11">
    <source>
        <dbReference type="ARBA" id="ARBA00023268"/>
    </source>
</evidence>
<feature type="domain" description="Tetrahydrofolate dehydrogenase/cyclohydrolase NAD(P)-binding" evidence="14">
    <location>
        <begin position="139"/>
        <end position="287"/>
    </location>
</feature>
<protein>
    <recommendedName>
        <fullName evidence="12">Bifunctional protein FolD</fullName>
    </recommendedName>
    <domain>
        <recommendedName>
            <fullName evidence="12">Methylenetetrahydrofolate dehydrogenase</fullName>
            <ecNumber evidence="12">1.5.1.5</ecNumber>
        </recommendedName>
    </domain>
    <domain>
        <recommendedName>
            <fullName evidence="12">Methenyltetrahydrofolate cyclohydrolase</fullName>
            <ecNumber evidence="12">3.5.4.9</ecNumber>
        </recommendedName>
    </domain>
</protein>
<dbReference type="GO" id="GO:0005829">
    <property type="term" value="C:cytosol"/>
    <property type="evidence" value="ECO:0007669"/>
    <property type="project" value="TreeGrafter"/>
</dbReference>
<dbReference type="PRINTS" id="PR00085">
    <property type="entry name" value="THFDHDRGNASE"/>
</dbReference>
<evidence type="ECO:0000256" key="3">
    <source>
        <dbReference type="ARBA" id="ARBA00022563"/>
    </source>
</evidence>
<dbReference type="SUPFAM" id="SSF53223">
    <property type="entry name" value="Aminoacid dehydrogenase-like, N-terminal domain"/>
    <property type="match status" value="1"/>
</dbReference>
<dbReference type="NCBIfam" id="NF010783">
    <property type="entry name" value="PRK14186.1"/>
    <property type="match status" value="1"/>
</dbReference>
<keyword evidence="5 12" id="KW-0658">Purine biosynthesis</keyword>
<dbReference type="PROSITE" id="PS00766">
    <property type="entry name" value="THF_DHG_CYH_1"/>
    <property type="match status" value="1"/>
</dbReference>
<dbReference type="PANTHER" id="PTHR48099">
    <property type="entry name" value="C-1-TETRAHYDROFOLATE SYNTHASE, CYTOPLASMIC-RELATED"/>
    <property type="match status" value="1"/>
</dbReference>
<name>A0A9D9N2D9_9SPIR</name>
<dbReference type="Gene3D" id="3.40.50.10860">
    <property type="entry name" value="Leucine Dehydrogenase, chain A, domain 1"/>
    <property type="match status" value="1"/>
</dbReference>
<evidence type="ECO:0000313" key="16">
    <source>
        <dbReference type="Proteomes" id="UP000823638"/>
    </source>
</evidence>
<organism evidence="15 16">
    <name type="scientific">Candidatus Gallitreponema excrementavium</name>
    <dbReference type="NCBI Taxonomy" id="2840840"/>
    <lineage>
        <taxon>Bacteria</taxon>
        <taxon>Pseudomonadati</taxon>
        <taxon>Spirochaetota</taxon>
        <taxon>Spirochaetia</taxon>
        <taxon>Spirochaetales</taxon>
        <taxon>Candidatus Gallitreponema</taxon>
    </lineage>
</organism>
<dbReference type="Pfam" id="PF02882">
    <property type="entry name" value="THF_DHG_CYH_C"/>
    <property type="match status" value="1"/>
</dbReference>
<evidence type="ECO:0000259" key="14">
    <source>
        <dbReference type="Pfam" id="PF02882"/>
    </source>
</evidence>
<dbReference type="Proteomes" id="UP000823638">
    <property type="component" value="Unassembled WGS sequence"/>
</dbReference>
<dbReference type="Gene3D" id="3.40.50.720">
    <property type="entry name" value="NAD(P)-binding Rossmann-like Domain"/>
    <property type="match status" value="1"/>
</dbReference>
<comment type="subunit">
    <text evidence="2 12">Homodimer.</text>
</comment>
<keyword evidence="4 12" id="KW-0028">Amino-acid biosynthesis</keyword>
<reference evidence="15" key="1">
    <citation type="submission" date="2020-10" db="EMBL/GenBank/DDBJ databases">
        <authorList>
            <person name="Gilroy R."/>
        </authorList>
    </citation>
    <scope>NUCLEOTIDE SEQUENCE</scope>
    <source>
        <strain evidence="15">10532</strain>
    </source>
</reference>
<evidence type="ECO:0000256" key="2">
    <source>
        <dbReference type="ARBA" id="ARBA00011738"/>
    </source>
</evidence>
<comment type="similarity">
    <text evidence="12">Belongs to the tetrahydrofolate dehydrogenase/cyclohydrolase family.</text>
</comment>
<keyword evidence="3 12" id="KW-0554">One-carbon metabolism</keyword>
<evidence type="ECO:0000256" key="10">
    <source>
        <dbReference type="ARBA" id="ARBA00023167"/>
    </source>
</evidence>
<dbReference type="PANTHER" id="PTHR48099:SF5">
    <property type="entry name" value="C-1-TETRAHYDROFOLATE SYNTHASE, CYTOPLASMIC"/>
    <property type="match status" value="1"/>
</dbReference>
<dbReference type="HAMAP" id="MF_01576">
    <property type="entry name" value="THF_DHG_CYH"/>
    <property type="match status" value="1"/>
</dbReference>
<sequence>MAATIINGYEIAAKIRSRTAEETLKLKEAGIEPCLAVILVGDNPASVSYVTGKQKALAEVGMKDRSIHLKEETTEEELLELIRTLNEDSTVHGILVQLPLPRHINGEKVIMAISPEKDVDGFHPVNMGNLIIGRKAFLPCTPHGVLVLLEETGVETDGARAVIVGRSNIVGKPLAILLTRKEYNATVTICHTGTKKLKEITRQADILIAAAGSPGMITGDMIKPGAAVIDVGVNRIPDSTKKSGFRLTGDVKFEEALEVAGCITPVPKGVGPMTIAMLMVNTLESALNFKNKANRQK</sequence>
<dbReference type="GO" id="GO:0009086">
    <property type="term" value="P:methionine biosynthetic process"/>
    <property type="evidence" value="ECO:0007669"/>
    <property type="project" value="UniProtKB-KW"/>
</dbReference>
<dbReference type="EC" id="3.5.4.9" evidence="12"/>
<feature type="domain" description="Tetrahydrofolate dehydrogenase/cyclohydrolase catalytic" evidence="13">
    <location>
        <begin position="6"/>
        <end position="120"/>
    </location>
</feature>
<comment type="caution">
    <text evidence="12">Lacks conserved residue(s) required for the propagation of feature annotation.</text>
</comment>
<dbReference type="GO" id="GO:0035999">
    <property type="term" value="P:tetrahydrofolate interconversion"/>
    <property type="evidence" value="ECO:0007669"/>
    <property type="project" value="UniProtKB-UniRule"/>
</dbReference>
<evidence type="ECO:0000256" key="1">
    <source>
        <dbReference type="ARBA" id="ARBA00004777"/>
    </source>
</evidence>
<dbReference type="GO" id="GO:0006164">
    <property type="term" value="P:purine nucleotide biosynthetic process"/>
    <property type="evidence" value="ECO:0007669"/>
    <property type="project" value="UniProtKB-KW"/>
</dbReference>
<evidence type="ECO:0000256" key="8">
    <source>
        <dbReference type="ARBA" id="ARBA00023002"/>
    </source>
</evidence>
<dbReference type="InterPro" id="IPR036291">
    <property type="entry name" value="NAD(P)-bd_dom_sf"/>
</dbReference>
<dbReference type="CDD" id="cd01080">
    <property type="entry name" value="NAD_bind_m-THF_DH_Cyclohyd"/>
    <property type="match status" value="1"/>
</dbReference>